<dbReference type="EMBL" id="JAAIUW010000006">
    <property type="protein sequence ID" value="KAF7829005.1"/>
    <property type="molecule type" value="Genomic_DNA"/>
</dbReference>
<evidence type="ECO:0000313" key="2">
    <source>
        <dbReference type="Proteomes" id="UP000634136"/>
    </source>
</evidence>
<name>A0A834TUX7_9FABA</name>
<proteinExistence type="predicted"/>
<dbReference type="Proteomes" id="UP000634136">
    <property type="component" value="Unassembled WGS sequence"/>
</dbReference>
<sequence length="29" mass="3368">MEEEDDVNGYCNSNGDWPNRRLLLCLVLV</sequence>
<dbReference type="AlphaFoldDB" id="A0A834TUX7"/>
<protein>
    <submittedName>
        <fullName evidence="1">Uncharacterized protein</fullName>
    </submittedName>
</protein>
<organism evidence="1 2">
    <name type="scientific">Senna tora</name>
    <dbReference type="NCBI Taxonomy" id="362788"/>
    <lineage>
        <taxon>Eukaryota</taxon>
        <taxon>Viridiplantae</taxon>
        <taxon>Streptophyta</taxon>
        <taxon>Embryophyta</taxon>
        <taxon>Tracheophyta</taxon>
        <taxon>Spermatophyta</taxon>
        <taxon>Magnoliopsida</taxon>
        <taxon>eudicotyledons</taxon>
        <taxon>Gunneridae</taxon>
        <taxon>Pentapetalae</taxon>
        <taxon>rosids</taxon>
        <taxon>fabids</taxon>
        <taxon>Fabales</taxon>
        <taxon>Fabaceae</taxon>
        <taxon>Caesalpinioideae</taxon>
        <taxon>Cassia clade</taxon>
        <taxon>Senna</taxon>
    </lineage>
</organism>
<gene>
    <name evidence="1" type="ORF">G2W53_020169</name>
</gene>
<evidence type="ECO:0000313" key="1">
    <source>
        <dbReference type="EMBL" id="KAF7829005.1"/>
    </source>
</evidence>
<keyword evidence="2" id="KW-1185">Reference proteome</keyword>
<comment type="caution">
    <text evidence="1">The sequence shown here is derived from an EMBL/GenBank/DDBJ whole genome shotgun (WGS) entry which is preliminary data.</text>
</comment>
<reference evidence="1" key="1">
    <citation type="submission" date="2020-09" db="EMBL/GenBank/DDBJ databases">
        <title>Genome-Enabled Discovery of Anthraquinone Biosynthesis in Senna tora.</title>
        <authorList>
            <person name="Kang S.-H."/>
            <person name="Pandey R.P."/>
            <person name="Lee C.-M."/>
            <person name="Sim J.-S."/>
            <person name="Jeong J.-T."/>
            <person name="Choi B.-S."/>
            <person name="Jung M."/>
            <person name="Ginzburg D."/>
            <person name="Zhao K."/>
            <person name="Won S.Y."/>
            <person name="Oh T.-J."/>
            <person name="Yu Y."/>
            <person name="Kim N.-H."/>
            <person name="Lee O.R."/>
            <person name="Lee T.-H."/>
            <person name="Bashyal P."/>
            <person name="Kim T.-S."/>
            <person name="Lee W.-H."/>
            <person name="Kawkins C."/>
            <person name="Kim C.-K."/>
            <person name="Kim J.S."/>
            <person name="Ahn B.O."/>
            <person name="Rhee S.Y."/>
            <person name="Sohng J.K."/>
        </authorList>
    </citation>
    <scope>NUCLEOTIDE SEQUENCE</scope>
    <source>
        <tissue evidence="1">Leaf</tissue>
    </source>
</reference>
<accession>A0A834TUX7</accession>